<protein>
    <submittedName>
        <fullName evidence="10">Alpha/beta hydrolase family esterase</fullName>
    </submittedName>
</protein>
<evidence type="ECO:0000256" key="1">
    <source>
        <dbReference type="ARBA" id="ARBA00004613"/>
    </source>
</evidence>
<evidence type="ECO:0000256" key="8">
    <source>
        <dbReference type="SAM" id="SignalP"/>
    </source>
</evidence>
<keyword evidence="3" id="KW-0858">Xylan degradation</keyword>
<evidence type="ECO:0000256" key="2">
    <source>
        <dbReference type="ARBA" id="ARBA00022525"/>
    </source>
</evidence>
<dbReference type="SUPFAM" id="SSF53474">
    <property type="entry name" value="alpha/beta-Hydrolases"/>
    <property type="match status" value="1"/>
</dbReference>
<keyword evidence="5 10" id="KW-0378">Hydrolase</keyword>
<evidence type="ECO:0000256" key="7">
    <source>
        <dbReference type="ARBA" id="ARBA00023326"/>
    </source>
</evidence>
<proteinExistence type="predicted"/>
<evidence type="ECO:0000313" key="11">
    <source>
        <dbReference type="Proteomes" id="UP001597106"/>
    </source>
</evidence>
<keyword evidence="7" id="KW-0624">Polysaccharide degradation</keyword>
<evidence type="ECO:0000256" key="4">
    <source>
        <dbReference type="ARBA" id="ARBA00022729"/>
    </source>
</evidence>
<dbReference type="InterPro" id="IPR043595">
    <property type="entry name" value="FaeB/C/D"/>
</dbReference>
<accession>A0ABW3GEI4</accession>
<dbReference type="PANTHER" id="PTHR38050">
    <property type="match status" value="1"/>
</dbReference>
<feature type="chain" id="PRO_5045103773" evidence="8">
    <location>
        <begin position="33"/>
        <end position="306"/>
    </location>
</feature>
<keyword evidence="2" id="KW-0964">Secreted</keyword>
<keyword evidence="6" id="KW-0119">Carbohydrate metabolism</keyword>
<dbReference type="Pfam" id="PF02230">
    <property type="entry name" value="Abhydrolase_2"/>
    <property type="match status" value="1"/>
</dbReference>
<comment type="caution">
    <text evidence="10">The sequence shown here is derived from an EMBL/GenBank/DDBJ whole genome shotgun (WGS) entry which is preliminary data.</text>
</comment>
<name>A0ABW3GEI4_9PROT</name>
<dbReference type="RefSeq" id="WP_379074311.1">
    <property type="nucleotide sequence ID" value="NZ_JBHTJW010000002.1"/>
</dbReference>
<gene>
    <name evidence="10" type="ORF">ACFQ1T_04495</name>
</gene>
<dbReference type="InterPro" id="IPR003140">
    <property type="entry name" value="PLipase/COase/thioEstase"/>
</dbReference>
<keyword evidence="4 8" id="KW-0732">Signal</keyword>
<sequence length="306" mass="32770">MSWFRRLMMYLLCSVTCLPALCLATLAPGDHAFEVNVGGETREYLVHVPKQVGAGQAVPMVLVLHGGMGNMQVQATERFYHQISAAEKHGYIAVFPNGYSRLPGGKFATWNAGNCCGPALKKQSDDVGVIRAMIQAMQQKTAIDANRIFVDGMSNGGMMSYRLACELSDTISAIAAVAGTDNTRQCLPSKPVAILHIHAKDDDHVPFNGGPGEKSMTDVSFNSVPATIQKWVKLNQANPQAERILEVSGAYCEVHRGGLAPVQLCVTDSGGHSWPGGSKPRGGEAGSTAIDANDVIWTFFNANGRH</sequence>
<feature type="signal peptide" evidence="8">
    <location>
        <begin position="1"/>
        <end position="32"/>
    </location>
</feature>
<dbReference type="InterPro" id="IPR029058">
    <property type="entry name" value="AB_hydrolase_fold"/>
</dbReference>
<reference evidence="11" key="1">
    <citation type="journal article" date="2019" name="Int. J. Syst. Evol. Microbiol.">
        <title>The Global Catalogue of Microorganisms (GCM) 10K type strain sequencing project: providing services to taxonomists for standard genome sequencing and annotation.</title>
        <authorList>
            <consortium name="The Broad Institute Genomics Platform"/>
            <consortium name="The Broad Institute Genome Sequencing Center for Infectious Disease"/>
            <person name="Wu L."/>
            <person name="Ma J."/>
        </authorList>
    </citation>
    <scope>NUCLEOTIDE SEQUENCE [LARGE SCALE GENOMIC DNA]</scope>
    <source>
        <strain evidence="11">CCUG 59685</strain>
    </source>
</reference>
<dbReference type="GO" id="GO:0016787">
    <property type="term" value="F:hydrolase activity"/>
    <property type="evidence" value="ECO:0007669"/>
    <property type="project" value="UniProtKB-KW"/>
</dbReference>
<evidence type="ECO:0000313" key="10">
    <source>
        <dbReference type="EMBL" id="MFD0929034.1"/>
    </source>
</evidence>
<comment type="subcellular location">
    <subcellularLocation>
        <location evidence="1">Secreted</location>
    </subcellularLocation>
</comment>
<evidence type="ECO:0000256" key="3">
    <source>
        <dbReference type="ARBA" id="ARBA00022651"/>
    </source>
</evidence>
<dbReference type="EMBL" id="JBHTJW010000002">
    <property type="protein sequence ID" value="MFD0929034.1"/>
    <property type="molecule type" value="Genomic_DNA"/>
</dbReference>
<organism evidence="10 11">
    <name type="scientific">Methylophilus glucosoxydans</name>
    <dbReference type="NCBI Taxonomy" id="752553"/>
    <lineage>
        <taxon>Bacteria</taxon>
        <taxon>Pseudomonadati</taxon>
        <taxon>Pseudomonadota</taxon>
        <taxon>Betaproteobacteria</taxon>
        <taxon>Nitrosomonadales</taxon>
        <taxon>Methylophilaceae</taxon>
        <taxon>Methylophilus</taxon>
    </lineage>
</organism>
<keyword evidence="11" id="KW-1185">Reference proteome</keyword>
<dbReference type="Gene3D" id="3.40.50.1820">
    <property type="entry name" value="alpha/beta hydrolase"/>
    <property type="match status" value="1"/>
</dbReference>
<feature type="domain" description="Phospholipase/carboxylesterase/thioesterase" evidence="9">
    <location>
        <begin position="95"/>
        <end position="208"/>
    </location>
</feature>
<dbReference type="PANTHER" id="PTHR38050:SF2">
    <property type="entry name" value="FERULOYL ESTERASE C-RELATED"/>
    <property type="match status" value="1"/>
</dbReference>
<evidence type="ECO:0000256" key="5">
    <source>
        <dbReference type="ARBA" id="ARBA00022801"/>
    </source>
</evidence>
<evidence type="ECO:0000256" key="6">
    <source>
        <dbReference type="ARBA" id="ARBA00023277"/>
    </source>
</evidence>
<dbReference type="Proteomes" id="UP001597106">
    <property type="component" value="Unassembled WGS sequence"/>
</dbReference>
<evidence type="ECO:0000259" key="9">
    <source>
        <dbReference type="Pfam" id="PF02230"/>
    </source>
</evidence>